<evidence type="ECO:0000256" key="1">
    <source>
        <dbReference type="SAM" id="SignalP"/>
    </source>
</evidence>
<comment type="caution">
    <text evidence="2">The sequence shown here is derived from an EMBL/GenBank/DDBJ whole genome shotgun (WGS) entry which is preliminary data.</text>
</comment>
<feature type="chain" id="PRO_5046285066" evidence="1">
    <location>
        <begin position="32"/>
        <end position="105"/>
    </location>
</feature>
<keyword evidence="1" id="KW-0732">Signal</keyword>
<evidence type="ECO:0000313" key="3">
    <source>
        <dbReference type="Proteomes" id="UP000746503"/>
    </source>
</evidence>
<dbReference type="EMBL" id="JAAVJB010000124">
    <property type="protein sequence ID" value="NJP67615.1"/>
    <property type="molecule type" value="Genomic_DNA"/>
</dbReference>
<organism evidence="2 3">
    <name type="scientific">Streptomyces spiramenti</name>
    <dbReference type="NCBI Taxonomy" id="2720606"/>
    <lineage>
        <taxon>Bacteria</taxon>
        <taxon>Bacillati</taxon>
        <taxon>Actinomycetota</taxon>
        <taxon>Actinomycetes</taxon>
        <taxon>Kitasatosporales</taxon>
        <taxon>Streptomycetaceae</taxon>
        <taxon>Streptomyces</taxon>
    </lineage>
</organism>
<accession>A0ABX1AMW8</accession>
<dbReference type="RefSeq" id="WP_167934134.1">
    <property type="nucleotide sequence ID" value="NZ_JAAVJB010000124.1"/>
</dbReference>
<keyword evidence="3" id="KW-1185">Reference proteome</keyword>
<gene>
    <name evidence="2" type="ORF">HCJ92_15205</name>
</gene>
<feature type="signal peptide" evidence="1">
    <location>
        <begin position="1"/>
        <end position="31"/>
    </location>
</feature>
<dbReference type="Proteomes" id="UP000746503">
    <property type="component" value="Unassembled WGS sequence"/>
</dbReference>
<proteinExistence type="predicted"/>
<protein>
    <submittedName>
        <fullName evidence="2">Uncharacterized protein</fullName>
    </submittedName>
</protein>
<name>A0ABX1AMW8_9ACTN</name>
<evidence type="ECO:0000313" key="2">
    <source>
        <dbReference type="EMBL" id="NJP67615.1"/>
    </source>
</evidence>
<sequence>MPWKRRPRRRLLVLSATAAVCTGTMGTPATASTNIVAAGNSAHDITMVNSTSDVGATAETVHTSGLGNGLIQVPVDRPDNRGAGGSLLFSDRELKTEVTAVVWER</sequence>
<reference evidence="2 3" key="1">
    <citation type="submission" date="2020-03" db="EMBL/GenBank/DDBJ databases">
        <title>Draft genome of Streptomyces sp. ventii, isolated from the Axial Seamount in the Pacific Ocean, and resequencing of the two type strains Streptomyces lonarensis strain NCL 716 and Streptomyces bohaiensis strain 11A07.</title>
        <authorList>
            <person name="Loughran R.M."/>
            <person name="Pfannmuller K.M."/>
            <person name="Wasson B.J."/>
            <person name="Deadmond M.C."/>
            <person name="Paddock B.E."/>
            <person name="Koyack M.J."/>
            <person name="Gallegos D.A."/>
            <person name="Mitchell E.A."/>
            <person name="Ushijima B."/>
            <person name="Saw J.H."/>
            <person name="Mcphail K.L."/>
            <person name="Videau P."/>
        </authorList>
    </citation>
    <scope>NUCLEOTIDE SEQUENCE [LARGE SCALE GENOMIC DNA]</scope>
    <source>
        <strain evidence="3">5675061</strain>
    </source>
</reference>